<protein>
    <submittedName>
        <fullName evidence="3">Flp pilus assembly pilin Flp</fullName>
    </submittedName>
</protein>
<evidence type="ECO:0000313" key="4">
    <source>
        <dbReference type="Proteomes" id="UP001267290"/>
    </source>
</evidence>
<keyword evidence="1" id="KW-0812">Transmembrane</keyword>
<evidence type="ECO:0000313" key="3">
    <source>
        <dbReference type="EMBL" id="MDR6551569.1"/>
    </source>
</evidence>
<evidence type="ECO:0000256" key="1">
    <source>
        <dbReference type="SAM" id="Phobius"/>
    </source>
</evidence>
<feature type="domain" description="TadE-like" evidence="2">
    <location>
        <begin position="14"/>
        <end position="56"/>
    </location>
</feature>
<proteinExistence type="predicted"/>
<comment type="caution">
    <text evidence="3">The sequence shown here is derived from an EMBL/GenBank/DDBJ whole genome shotgun (WGS) entry which is preliminary data.</text>
</comment>
<dbReference type="Pfam" id="PF07811">
    <property type="entry name" value="TadE"/>
    <property type="match status" value="1"/>
</dbReference>
<sequence>MLKTLRQKLHDEKGQSVVEFAIIMPLILLIIMAMIYFGLFIFAKSVVLFSAHQGGREALNFRTNIQYSEQQKEQFIKNASLQVLQMLPVGASPPEVETIKNENTGLIQITVTYYFKLSLPFIKEITGTNSQPVKSEVFYRFAPPQEI</sequence>
<dbReference type="InterPro" id="IPR012495">
    <property type="entry name" value="TadE-like_dom"/>
</dbReference>
<accession>A0ABU1NW56</accession>
<evidence type="ECO:0000259" key="2">
    <source>
        <dbReference type="Pfam" id="PF07811"/>
    </source>
</evidence>
<keyword evidence="4" id="KW-1185">Reference proteome</keyword>
<dbReference type="Proteomes" id="UP001267290">
    <property type="component" value="Unassembled WGS sequence"/>
</dbReference>
<keyword evidence="1" id="KW-1133">Transmembrane helix</keyword>
<name>A0ABU1NW56_9BACL</name>
<keyword evidence="1" id="KW-0472">Membrane</keyword>
<dbReference type="RefSeq" id="WP_310499144.1">
    <property type="nucleotide sequence ID" value="NZ_JAVDSB010000004.1"/>
</dbReference>
<reference evidence="3 4" key="1">
    <citation type="submission" date="2023-07" db="EMBL/GenBank/DDBJ databases">
        <title>Sorghum-associated microbial communities from plants grown in Nebraska, USA.</title>
        <authorList>
            <person name="Schachtman D."/>
        </authorList>
    </citation>
    <scope>NUCLEOTIDE SEQUENCE [LARGE SCALE GENOMIC DNA]</scope>
    <source>
        <strain evidence="3 4">CC258</strain>
    </source>
</reference>
<gene>
    <name evidence="3" type="ORF">J2736_002758</name>
</gene>
<dbReference type="EMBL" id="JAVDSB010000004">
    <property type="protein sequence ID" value="MDR6551569.1"/>
    <property type="molecule type" value="Genomic_DNA"/>
</dbReference>
<organism evidence="3 4">
    <name type="scientific">Paenibacillus qinlingensis</name>
    <dbReference type="NCBI Taxonomy" id="1837343"/>
    <lineage>
        <taxon>Bacteria</taxon>
        <taxon>Bacillati</taxon>
        <taxon>Bacillota</taxon>
        <taxon>Bacilli</taxon>
        <taxon>Bacillales</taxon>
        <taxon>Paenibacillaceae</taxon>
        <taxon>Paenibacillus</taxon>
    </lineage>
</organism>
<feature type="transmembrane region" description="Helical" evidence="1">
    <location>
        <begin position="20"/>
        <end position="43"/>
    </location>
</feature>